<keyword evidence="12 28" id="KW-0732">Signal</keyword>
<dbReference type="Gene3D" id="1.10.510.10">
    <property type="entry name" value="Transferase(Phosphotransferase) domain 1"/>
    <property type="match status" value="1"/>
</dbReference>
<keyword evidence="6" id="KW-1003">Cell membrane</keyword>
<evidence type="ECO:0000256" key="18">
    <source>
        <dbReference type="ARBA" id="ARBA00022989"/>
    </source>
</evidence>
<evidence type="ECO:0000256" key="3">
    <source>
        <dbReference type="ARBA" id="ARBA00008684"/>
    </source>
</evidence>
<evidence type="ECO:0000256" key="5">
    <source>
        <dbReference type="ARBA" id="ARBA00012513"/>
    </source>
</evidence>
<organism evidence="31 32">
    <name type="scientific">Gossypium stocksii</name>
    <dbReference type="NCBI Taxonomy" id="47602"/>
    <lineage>
        <taxon>Eukaryota</taxon>
        <taxon>Viridiplantae</taxon>
        <taxon>Streptophyta</taxon>
        <taxon>Embryophyta</taxon>
        <taxon>Tracheophyta</taxon>
        <taxon>Spermatophyta</taxon>
        <taxon>Magnoliopsida</taxon>
        <taxon>eudicotyledons</taxon>
        <taxon>Gunneridae</taxon>
        <taxon>Pentapetalae</taxon>
        <taxon>rosids</taxon>
        <taxon>malvids</taxon>
        <taxon>Malvales</taxon>
        <taxon>Malvaceae</taxon>
        <taxon>Malvoideae</taxon>
        <taxon>Gossypium</taxon>
    </lineage>
</organism>
<keyword evidence="32" id="KW-1185">Reference proteome</keyword>
<accession>A0A9D3ZV25</accession>
<evidence type="ECO:0000259" key="29">
    <source>
        <dbReference type="PROSITE" id="PS50011"/>
    </source>
</evidence>
<dbReference type="InterPro" id="IPR001752">
    <property type="entry name" value="Kinesin_motor_dom"/>
</dbReference>
<feature type="compositionally biased region" description="Polar residues" evidence="26">
    <location>
        <begin position="980"/>
        <end position="993"/>
    </location>
</feature>
<proteinExistence type="inferred from homology"/>
<dbReference type="InterPro" id="IPR000719">
    <property type="entry name" value="Prot_kinase_dom"/>
</dbReference>
<dbReference type="PANTHER" id="PTHR48056:SF44">
    <property type="entry name" value="RECEPTOR PROTEIN KINASE CLAVATA1"/>
    <property type="match status" value="1"/>
</dbReference>
<keyword evidence="14 24" id="KW-0547">Nucleotide-binding</keyword>
<evidence type="ECO:0000256" key="24">
    <source>
        <dbReference type="PROSITE-ProRule" id="PRU00283"/>
    </source>
</evidence>
<keyword evidence="7" id="KW-0723">Serine/threonine-protein kinase</keyword>
<evidence type="ECO:0000256" key="4">
    <source>
        <dbReference type="ARBA" id="ARBA00009592"/>
    </source>
</evidence>
<dbReference type="InterPro" id="IPR001611">
    <property type="entry name" value="Leu-rich_rpt"/>
</dbReference>
<comment type="similarity">
    <text evidence="3">Belongs to the protein kinase superfamily. Ser/Thr protein kinase family.</text>
</comment>
<dbReference type="SUPFAM" id="SSF52058">
    <property type="entry name" value="L domain-like"/>
    <property type="match status" value="1"/>
</dbReference>
<dbReference type="OrthoDB" id="676979at2759"/>
<dbReference type="FunFam" id="3.80.10.10:FF:000560">
    <property type="entry name" value="Leucine-rich repeat receptor-like serine/threonine-protein kinase BAM3"/>
    <property type="match status" value="1"/>
</dbReference>
<evidence type="ECO:0000256" key="13">
    <source>
        <dbReference type="ARBA" id="ARBA00022737"/>
    </source>
</evidence>
<dbReference type="FunFam" id="3.30.200.20:FF:000292">
    <property type="entry name" value="Leucine-rich repeat receptor-like serine/threonine-protein kinase BAM1"/>
    <property type="match status" value="1"/>
</dbReference>
<dbReference type="InterPro" id="IPR011009">
    <property type="entry name" value="Kinase-like_dom_sf"/>
</dbReference>
<dbReference type="SUPFAM" id="SSF56112">
    <property type="entry name" value="Protein kinase-like (PK-like)"/>
    <property type="match status" value="1"/>
</dbReference>
<evidence type="ECO:0000256" key="25">
    <source>
        <dbReference type="SAM" id="Coils"/>
    </source>
</evidence>
<feature type="compositionally biased region" description="Polar residues" evidence="26">
    <location>
        <begin position="1663"/>
        <end position="1689"/>
    </location>
</feature>
<evidence type="ECO:0000256" key="27">
    <source>
        <dbReference type="SAM" id="Phobius"/>
    </source>
</evidence>
<evidence type="ECO:0000256" key="11">
    <source>
        <dbReference type="ARBA" id="ARBA00022692"/>
    </source>
</evidence>
<keyword evidence="11 27" id="KW-0812">Transmembrane</keyword>
<gene>
    <name evidence="31" type="ORF">J1N35_030801</name>
</gene>
<dbReference type="EMBL" id="JAIQCV010000009">
    <property type="protein sequence ID" value="KAH1065814.1"/>
    <property type="molecule type" value="Genomic_DNA"/>
</dbReference>
<keyword evidence="9" id="KW-0433">Leucine-rich repeat</keyword>
<dbReference type="GO" id="GO:0003777">
    <property type="term" value="F:microtubule motor activity"/>
    <property type="evidence" value="ECO:0007669"/>
    <property type="project" value="InterPro"/>
</dbReference>
<feature type="coiled-coil region" evidence="25">
    <location>
        <begin position="1529"/>
        <end position="1570"/>
    </location>
</feature>
<evidence type="ECO:0000256" key="20">
    <source>
        <dbReference type="ARBA" id="ARBA00023175"/>
    </source>
</evidence>
<dbReference type="InterPro" id="IPR013210">
    <property type="entry name" value="LRR_N_plant-typ"/>
</dbReference>
<feature type="compositionally biased region" description="Low complexity" evidence="26">
    <location>
        <begin position="1008"/>
        <end position="1022"/>
    </location>
</feature>
<dbReference type="SMART" id="SM00369">
    <property type="entry name" value="LRR_TYP"/>
    <property type="match status" value="6"/>
</dbReference>
<dbReference type="GO" id="GO:0008017">
    <property type="term" value="F:microtubule binding"/>
    <property type="evidence" value="ECO:0007669"/>
    <property type="project" value="InterPro"/>
</dbReference>
<feature type="domain" description="Kinesin motor" evidence="30">
    <location>
        <begin position="1061"/>
        <end position="1432"/>
    </location>
</feature>
<dbReference type="SMART" id="SM00129">
    <property type="entry name" value="KISc"/>
    <property type="match status" value="1"/>
</dbReference>
<feature type="transmembrane region" description="Helical" evidence="27">
    <location>
        <begin position="643"/>
        <end position="662"/>
    </location>
</feature>
<evidence type="ECO:0000256" key="10">
    <source>
        <dbReference type="ARBA" id="ARBA00022679"/>
    </source>
</evidence>
<feature type="region of interest" description="Disordered" evidence="26">
    <location>
        <begin position="1663"/>
        <end position="1694"/>
    </location>
</feature>
<evidence type="ECO:0000256" key="16">
    <source>
        <dbReference type="ARBA" id="ARBA00022782"/>
    </source>
</evidence>
<dbReference type="InterPro" id="IPR008271">
    <property type="entry name" value="Ser/Thr_kinase_AS"/>
</dbReference>
<dbReference type="PANTHER" id="PTHR48056">
    <property type="entry name" value="LRR RECEPTOR-LIKE SERINE/THREONINE-PROTEIN KINASE-RELATED"/>
    <property type="match status" value="1"/>
</dbReference>
<evidence type="ECO:0000256" key="22">
    <source>
        <dbReference type="ARBA" id="ARBA00048659"/>
    </source>
</evidence>
<keyword evidence="25" id="KW-0175">Coiled coil</keyword>
<dbReference type="FunFam" id="3.80.10.10:FF:000275">
    <property type="entry name" value="Leucine-rich repeat receptor-like protein kinase"/>
    <property type="match status" value="1"/>
</dbReference>
<comment type="similarity">
    <text evidence="4">Belongs to the RLP family.</text>
</comment>
<evidence type="ECO:0000256" key="6">
    <source>
        <dbReference type="ARBA" id="ARBA00022475"/>
    </source>
</evidence>
<keyword evidence="8" id="KW-0341">Growth regulation</keyword>
<evidence type="ECO:0000256" key="21">
    <source>
        <dbReference type="ARBA" id="ARBA00023180"/>
    </source>
</evidence>
<comment type="catalytic activity">
    <reaction evidence="23">
        <text>L-seryl-[protein] + ATP = O-phospho-L-seryl-[protein] + ADP + H(+)</text>
        <dbReference type="Rhea" id="RHEA:17989"/>
        <dbReference type="Rhea" id="RHEA-COMP:9863"/>
        <dbReference type="Rhea" id="RHEA-COMP:11604"/>
        <dbReference type="ChEBI" id="CHEBI:15378"/>
        <dbReference type="ChEBI" id="CHEBI:29999"/>
        <dbReference type="ChEBI" id="CHEBI:30616"/>
        <dbReference type="ChEBI" id="CHEBI:83421"/>
        <dbReference type="ChEBI" id="CHEBI:456216"/>
        <dbReference type="EC" id="2.7.11.1"/>
    </reaction>
    <physiologicalReaction direction="left-to-right" evidence="23">
        <dbReference type="Rhea" id="RHEA:17990"/>
    </physiologicalReaction>
</comment>
<dbReference type="Proteomes" id="UP000828251">
    <property type="component" value="Unassembled WGS sequence"/>
</dbReference>
<keyword evidence="13" id="KW-0677">Repeat</keyword>
<keyword evidence="18 27" id="KW-1133">Transmembrane helix</keyword>
<evidence type="ECO:0000313" key="31">
    <source>
        <dbReference type="EMBL" id="KAH1065814.1"/>
    </source>
</evidence>
<evidence type="ECO:0000256" key="14">
    <source>
        <dbReference type="ARBA" id="ARBA00022741"/>
    </source>
</evidence>
<dbReference type="InterPro" id="IPR001245">
    <property type="entry name" value="Ser-Thr/Tyr_kinase_cat_dom"/>
</dbReference>
<dbReference type="Gene3D" id="3.30.200.20">
    <property type="entry name" value="Phosphorylase Kinase, domain 1"/>
    <property type="match status" value="1"/>
</dbReference>
<feature type="region of interest" description="Disordered" evidence="26">
    <location>
        <begin position="968"/>
        <end position="1022"/>
    </location>
</feature>
<evidence type="ECO:0000256" key="1">
    <source>
        <dbReference type="ARBA" id="ARBA00004251"/>
    </source>
</evidence>
<evidence type="ECO:0000256" key="7">
    <source>
        <dbReference type="ARBA" id="ARBA00022527"/>
    </source>
</evidence>
<dbReference type="SUPFAM" id="SSF52540">
    <property type="entry name" value="P-loop containing nucleoside triphosphate hydrolases"/>
    <property type="match status" value="1"/>
</dbReference>
<feature type="binding site" evidence="24">
    <location>
        <begin position="1187"/>
        <end position="1194"/>
    </location>
    <ligand>
        <name>ATP</name>
        <dbReference type="ChEBI" id="CHEBI:30616"/>
    </ligand>
</feature>
<dbReference type="Pfam" id="PF08263">
    <property type="entry name" value="LRRNT_2"/>
    <property type="match status" value="1"/>
</dbReference>
<dbReference type="PROSITE" id="PS50067">
    <property type="entry name" value="KINESIN_MOTOR_2"/>
    <property type="match status" value="1"/>
</dbReference>
<dbReference type="PRINTS" id="PR00380">
    <property type="entry name" value="KINESINHEAVY"/>
</dbReference>
<keyword evidence="21" id="KW-0325">Glycoprotein</keyword>
<dbReference type="FunFam" id="1.10.510.10:FF:000201">
    <property type="entry name" value="Leucine-rich repeat receptor-like serine/threonine-protein kinase"/>
    <property type="match status" value="1"/>
</dbReference>
<dbReference type="Pfam" id="PF07714">
    <property type="entry name" value="PK_Tyr_Ser-Thr"/>
    <property type="match status" value="1"/>
</dbReference>
<dbReference type="Gene3D" id="3.80.10.10">
    <property type="entry name" value="Ribonuclease Inhibitor"/>
    <property type="match status" value="4"/>
</dbReference>
<evidence type="ECO:0000256" key="8">
    <source>
        <dbReference type="ARBA" id="ARBA00022604"/>
    </source>
</evidence>
<dbReference type="InterPro" id="IPR027417">
    <property type="entry name" value="P-loop_NTPase"/>
</dbReference>
<feature type="chain" id="PRO_5039666301" description="non-specific serine/threonine protein kinase" evidence="28">
    <location>
        <begin position="26"/>
        <end position="1843"/>
    </location>
</feature>
<evidence type="ECO:0000313" key="32">
    <source>
        <dbReference type="Proteomes" id="UP000828251"/>
    </source>
</evidence>
<dbReference type="PROSITE" id="PS50011">
    <property type="entry name" value="PROTEIN_KINASE_DOM"/>
    <property type="match status" value="1"/>
</dbReference>
<dbReference type="GO" id="GO:0007018">
    <property type="term" value="P:microtubule-based movement"/>
    <property type="evidence" value="ECO:0007669"/>
    <property type="project" value="InterPro"/>
</dbReference>
<keyword evidence="17 24" id="KW-0067">ATP-binding</keyword>
<keyword evidence="15" id="KW-0418">Kinase</keyword>
<dbReference type="SUPFAM" id="SSF52047">
    <property type="entry name" value="RNI-like"/>
    <property type="match status" value="1"/>
</dbReference>
<evidence type="ECO:0000256" key="19">
    <source>
        <dbReference type="ARBA" id="ARBA00023136"/>
    </source>
</evidence>
<dbReference type="SMART" id="SM00220">
    <property type="entry name" value="S_TKc"/>
    <property type="match status" value="1"/>
</dbReference>
<dbReference type="PROSITE" id="PS00108">
    <property type="entry name" value="PROTEIN_KINASE_ST"/>
    <property type="match status" value="1"/>
</dbReference>
<dbReference type="InterPro" id="IPR050647">
    <property type="entry name" value="Plant_LRR-RLKs"/>
</dbReference>
<evidence type="ECO:0000256" key="15">
    <source>
        <dbReference type="ARBA" id="ARBA00022777"/>
    </source>
</evidence>
<keyword evidence="20 24" id="KW-0505">Motor protein</keyword>
<keyword evidence="19 27" id="KW-0472">Membrane</keyword>
<feature type="signal peptide" evidence="28">
    <location>
        <begin position="1"/>
        <end position="25"/>
    </location>
</feature>
<dbReference type="GO" id="GO:0005886">
    <property type="term" value="C:plasma membrane"/>
    <property type="evidence" value="ECO:0007669"/>
    <property type="project" value="UniProtKB-SubCell"/>
</dbReference>
<feature type="region of interest" description="Disordered" evidence="26">
    <location>
        <begin position="1756"/>
        <end position="1790"/>
    </location>
</feature>
<dbReference type="GO" id="GO:0005524">
    <property type="term" value="F:ATP binding"/>
    <property type="evidence" value="ECO:0007669"/>
    <property type="project" value="UniProtKB-UniRule"/>
</dbReference>
<protein>
    <recommendedName>
        <fullName evidence="5">non-specific serine/threonine protein kinase</fullName>
        <ecNumber evidence="5">2.7.11.1</ecNumber>
    </recommendedName>
</protein>
<evidence type="ECO:0000256" key="28">
    <source>
        <dbReference type="SAM" id="SignalP"/>
    </source>
</evidence>
<evidence type="ECO:0000256" key="17">
    <source>
        <dbReference type="ARBA" id="ARBA00022840"/>
    </source>
</evidence>
<reference evidence="31 32" key="1">
    <citation type="journal article" date="2021" name="Plant Biotechnol. J.">
        <title>Multi-omics assisted identification of the key and species-specific regulatory components of drought-tolerant mechanisms in Gossypium stocksii.</title>
        <authorList>
            <person name="Yu D."/>
            <person name="Ke L."/>
            <person name="Zhang D."/>
            <person name="Wu Y."/>
            <person name="Sun Y."/>
            <person name="Mei J."/>
            <person name="Sun J."/>
            <person name="Sun Y."/>
        </authorList>
    </citation>
    <scope>NUCLEOTIDE SEQUENCE [LARGE SCALE GENOMIC DNA]</scope>
    <source>
        <strain evidence="32">cv. E1</strain>
        <tissue evidence="31">Leaf</tissue>
    </source>
</reference>
<dbReference type="GO" id="GO:0030154">
    <property type="term" value="P:cell differentiation"/>
    <property type="evidence" value="ECO:0007669"/>
    <property type="project" value="UniProtKB-KW"/>
</dbReference>
<evidence type="ECO:0000259" key="30">
    <source>
        <dbReference type="PROSITE" id="PS50067"/>
    </source>
</evidence>
<comment type="subcellular location">
    <subcellularLocation>
        <location evidence="1">Cell membrane</location>
        <topology evidence="1">Single-pass type I membrane protein</topology>
    </subcellularLocation>
</comment>
<comment type="caution">
    <text evidence="31">The sequence shown here is derived from an EMBL/GenBank/DDBJ whole genome shotgun (WGS) entry which is preliminary data.</text>
</comment>
<keyword evidence="10" id="KW-0808">Transferase</keyword>
<sequence>MRSLYSYFLLSISLILLLISTTINGYSDLEVLLKLKSSMIGPKGSGLQDWESSSSPSAHCNFSGVKCDEDSRVVALNVSFHPLFGSIPPEIGLLNKLVDLTISTVNLTGSIPVTVRNLTSLKIFNISNNAFKGDFPGEILTGMTQLEILDTYNNNFTGRLPLEVVNLKNLKHLCFGGNYFTGEIPEKYSDIQSLEFLGLNALGLKGKSPAFLARLKNLKHLYLGYFNSYDGGIPHEFGSLSQLQILDMAACNLTGEIPTSLSNLKHLHTLFLQQNNLTGRIPPQLSGLISLKSLDLSINELTGEIPLSFSALQNITLINLFKNNLYGPIPSFVGDFPHLEVLELWGNNFTLELPENLGRNGKLYRLDVASNHLTGNIPRDLCKGGRLDWLVLMDNFFFGSLPEGLGDCKSLTKIRIMNNLLNGSIPAGIFNLPLLTMFEADNNFFSGEFPSQMLGASLNQLKVSNNKITGKIPPAIGNLGSLQILSLGMNKFSGEIPEEIFKIKPLSKIDLSDNNLTGEIPPSISQCASLTAIDFSLNNLIGEIPKGIKNLMDLSILNFSRNQLTGEIPGEIRDMISLTTLDLSFNNFIGRIPTGGQFLAFNGSSFIGNPNLCLLRRSTCPSLMNQAKGSGHGQAASFTASKLIITIITIITALLLTIVTVYRMRKKKLKKSRAWKLTAFQKLNFKAEDVLDCLQEENIIGKGGAGIVYRGSMPDGLLVAIKRLVGRGTGRRDYGFSAEIQTLGRIKHRNIVRLLGYVSNKDTNLLLYEYMPNGSLGEMLHGSKGAHLQWERRYSIAVEAAKGLCYLHHDCSPLIIHRDVKSNNILLDEYYEAHVADFGLAKFLQDADASECMSSIAGSYGYIAPEYAYTLKVDEKSDVYSFGVVLLELIAGRKPVGEFGDGVDIVWWVRKTIPQHADPASVLAIVDPRLSEYPLTGVIHLFKVAMKCVEEQSSARPTMREVVHLLTNAPHESGERSAMEANTTTPCSSSATVRRNPRRKARDTSLFSTSRLPSQSTSSSDLPQISSFPFQDILSEKIQQNSPTIITATSPSPPQHSVLENLKVYLRIRPLVPLKGSTKNAGEQYAKSRQKNVWPQNLSKKNSVKEKKISKKKINESCITVSEDFRSVTLLPPPPLQETKRIKSEVFEGFSYVFSAESTQSEVFEKMVNPLVEDFLGGKSGMLAALGPTGSGKTHTVFGSPREPGMVPLTLKRIFKSAQGCDSQSSRRFYLSIFEICAERGKAERICDLSSDKPDLSMQQSAIKGLLEVPIHDVAEAELLIARALLKRSTATTNANSQSSRSQCIINIRRVSEIADVETDEQSNSAVLSIVDLAGAEREKRPGNQGARLAESNFINNTSMVFGLCLRSLFEHQKNPKKALQKHFQNSLLTRYLRDYLEGKKRMTLILTVKSGEDDYIDASYLLRQASPYMKIKFTNIEPQPNLLCNKRQLQTTSKAEQSKRMKLGIFDASMMERKIVGHENQLPDEGDLTSCSADLKSSTPLKLNSDDLKKERTHQIMQSFAKALWNVLKQYNEKLKVAESENQILRENLRNEKKRSIEMEKELKNLRSCCTCSKDNLMASTIVKVVENFESMVHSEQQTSCGIDEEKLDLDSSDHIKSECSSSPRKFECTPGEDQNIPSNLSEPECIDEGQEHEAMVRSLETDASSPSTCVPNDNYQSSQIQESSPGTGNIHEDLSELNNVVTERLDHNSCITGVAVRNSSNESSTSVQPSCQLGENDEISDSLELLVSLKDVKPTQKQDHVDVPDSGIRPNISRNSSKKEKPKRRLLPKSSVLVREISTCNADEFDKPKGSGGGKNLAASERHRTQGSISLLRLLKSNLHL</sequence>
<evidence type="ECO:0000256" key="26">
    <source>
        <dbReference type="SAM" id="MobiDB-lite"/>
    </source>
</evidence>
<feature type="region of interest" description="Disordered" evidence="26">
    <location>
        <begin position="1805"/>
        <end position="1825"/>
    </location>
</feature>
<feature type="domain" description="Protein kinase" evidence="29">
    <location>
        <begin position="694"/>
        <end position="967"/>
    </location>
</feature>
<dbReference type="InterPro" id="IPR036961">
    <property type="entry name" value="Kinesin_motor_dom_sf"/>
</dbReference>
<dbReference type="GO" id="GO:0004674">
    <property type="term" value="F:protein serine/threonine kinase activity"/>
    <property type="evidence" value="ECO:0007669"/>
    <property type="project" value="UniProtKB-KW"/>
</dbReference>
<evidence type="ECO:0000256" key="9">
    <source>
        <dbReference type="ARBA" id="ARBA00022614"/>
    </source>
</evidence>
<evidence type="ECO:0000256" key="2">
    <source>
        <dbReference type="ARBA" id="ARBA00008171"/>
    </source>
</evidence>
<evidence type="ECO:0000256" key="23">
    <source>
        <dbReference type="ARBA" id="ARBA00048977"/>
    </source>
</evidence>
<evidence type="ECO:0000256" key="12">
    <source>
        <dbReference type="ARBA" id="ARBA00022729"/>
    </source>
</evidence>
<dbReference type="FunFam" id="3.80.10.10:FF:000288">
    <property type="entry name" value="LRR receptor-like serine/threonine-protein kinase EFR"/>
    <property type="match status" value="1"/>
</dbReference>
<feature type="compositionally biased region" description="Basic and acidic residues" evidence="26">
    <location>
        <begin position="1756"/>
        <end position="1765"/>
    </location>
</feature>
<dbReference type="EC" id="2.7.11.1" evidence="5"/>
<name>A0A9D3ZV25_9ROSI</name>
<dbReference type="InterPro" id="IPR003591">
    <property type="entry name" value="Leu-rich_rpt_typical-subtyp"/>
</dbReference>
<dbReference type="Pfam" id="PF00225">
    <property type="entry name" value="Kinesin"/>
    <property type="match status" value="1"/>
</dbReference>
<keyword evidence="16" id="KW-0221">Differentiation</keyword>
<dbReference type="GO" id="GO:0033612">
    <property type="term" value="F:receptor serine/threonine kinase binding"/>
    <property type="evidence" value="ECO:0007669"/>
    <property type="project" value="TreeGrafter"/>
</dbReference>
<comment type="catalytic activity">
    <reaction evidence="22">
        <text>L-threonyl-[protein] + ATP = O-phospho-L-threonyl-[protein] + ADP + H(+)</text>
        <dbReference type="Rhea" id="RHEA:46608"/>
        <dbReference type="Rhea" id="RHEA-COMP:11060"/>
        <dbReference type="Rhea" id="RHEA-COMP:11605"/>
        <dbReference type="ChEBI" id="CHEBI:15378"/>
        <dbReference type="ChEBI" id="CHEBI:30013"/>
        <dbReference type="ChEBI" id="CHEBI:30616"/>
        <dbReference type="ChEBI" id="CHEBI:61977"/>
        <dbReference type="ChEBI" id="CHEBI:456216"/>
        <dbReference type="EC" id="2.7.11.1"/>
    </reaction>
    <physiologicalReaction direction="left-to-right" evidence="22">
        <dbReference type="Rhea" id="RHEA:46609"/>
    </physiologicalReaction>
</comment>
<comment type="similarity">
    <text evidence="2">Belongs to the protein kinase superfamily. TKL Ser/Thr protein kinase family. ROCO subfamily.</text>
</comment>
<dbReference type="InterPro" id="IPR032675">
    <property type="entry name" value="LRR_dom_sf"/>
</dbReference>
<comment type="similarity">
    <text evidence="24">Belongs to the TRAFAC class myosin-kinesin ATPase superfamily. Kinesin family.</text>
</comment>
<dbReference type="Gene3D" id="3.40.850.10">
    <property type="entry name" value="Kinesin motor domain"/>
    <property type="match status" value="1"/>
</dbReference>
<dbReference type="Pfam" id="PF00560">
    <property type="entry name" value="LRR_1"/>
    <property type="match status" value="7"/>
</dbReference>